<reference evidence="4 5" key="1">
    <citation type="submission" date="2016-08" db="EMBL/GenBank/DDBJ databases">
        <title>A Parts List for Fungal Cellulosomes Revealed by Comparative Genomics.</title>
        <authorList>
            <consortium name="DOE Joint Genome Institute"/>
            <person name="Haitjema C.H."/>
            <person name="Gilmore S.P."/>
            <person name="Henske J.K."/>
            <person name="Solomon K.V."/>
            <person name="De Groot R."/>
            <person name="Kuo A."/>
            <person name="Mondo S.J."/>
            <person name="Salamov A.A."/>
            <person name="Labutti K."/>
            <person name="Zhao Z."/>
            <person name="Chiniquy J."/>
            <person name="Barry K."/>
            <person name="Brewer H.M."/>
            <person name="Purvine S.O."/>
            <person name="Wright A.T."/>
            <person name="Boxma B."/>
            <person name="Van Alen T."/>
            <person name="Hackstein J.H."/>
            <person name="Baker S.E."/>
            <person name="Grigoriev I.V."/>
            <person name="O'Malley M.A."/>
        </authorList>
    </citation>
    <scope>NUCLEOTIDE SEQUENCE [LARGE SCALE GENOMIC DNA]</scope>
    <source>
        <strain evidence="4 5">G1</strain>
    </source>
</reference>
<gene>
    <name evidence="4" type="ORF">LY90DRAFT_705863</name>
</gene>
<protein>
    <recommendedName>
        <fullName evidence="3">Protein phosphatase 1 regulatory subunit 21 N-terminal domain-containing protein</fullName>
    </recommendedName>
</protein>
<evidence type="ECO:0000313" key="5">
    <source>
        <dbReference type="Proteomes" id="UP000193920"/>
    </source>
</evidence>
<feature type="coiled-coil region" evidence="1">
    <location>
        <begin position="26"/>
        <end position="142"/>
    </location>
</feature>
<dbReference type="EMBL" id="MCOG01000191">
    <property type="protein sequence ID" value="ORY27718.1"/>
    <property type="molecule type" value="Genomic_DNA"/>
</dbReference>
<dbReference type="Pfam" id="PF10205">
    <property type="entry name" value="KLRAQ"/>
    <property type="match status" value="1"/>
</dbReference>
<dbReference type="Proteomes" id="UP000193920">
    <property type="component" value="Unassembled WGS sequence"/>
</dbReference>
<keyword evidence="1" id="KW-0175">Coiled coil</keyword>
<name>A0A1Y2AYS1_9FUNG</name>
<evidence type="ECO:0000313" key="4">
    <source>
        <dbReference type="EMBL" id="ORY27718.1"/>
    </source>
</evidence>
<dbReference type="GO" id="GO:0016020">
    <property type="term" value="C:membrane"/>
    <property type="evidence" value="ECO:0007669"/>
    <property type="project" value="TreeGrafter"/>
</dbReference>
<dbReference type="PANTHER" id="PTHR21448">
    <property type="entry name" value="SMOOTH MUSCLE MYOSIN HEAVY CHAIN-RELATED"/>
    <property type="match status" value="1"/>
</dbReference>
<dbReference type="InterPro" id="IPR040024">
    <property type="entry name" value="PPP1R21"/>
</dbReference>
<dbReference type="AlphaFoldDB" id="A0A1Y2AYS1"/>
<dbReference type="PANTHER" id="PTHR21448:SF0">
    <property type="entry name" value="PROTEIN PHOSPHATASE 1 REGULATORY SUBUNIT 21"/>
    <property type="match status" value="1"/>
</dbReference>
<comment type="caution">
    <text evidence="4">The sequence shown here is derived from an EMBL/GenBank/DDBJ whole genome shotgun (WGS) entry which is preliminary data.</text>
</comment>
<dbReference type="SMART" id="SM01254">
    <property type="entry name" value="KLRAQ"/>
    <property type="match status" value="1"/>
</dbReference>
<dbReference type="GO" id="GO:0005769">
    <property type="term" value="C:early endosome"/>
    <property type="evidence" value="ECO:0007669"/>
    <property type="project" value="TreeGrafter"/>
</dbReference>
<dbReference type="OrthoDB" id="5566667at2759"/>
<proteinExistence type="predicted"/>
<feature type="region of interest" description="Disordered" evidence="2">
    <location>
        <begin position="534"/>
        <end position="558"/>
    </location>
</feature>
<feature type="compositionally biased region" description="Low complexity" evidence="2">
    <location>
        <begin position="576"/>
        <end position="593"/>
    </location>
</feature>
<accession>A0A1Y2AYS1</accession>
<feature type="compositionally biased region" description="Basic and acidic residues" evidence="2">
    <location>
        <begin position="613"/>
        <end position="628"/>
    </location>
</feature>
<feature type="compositionally biased region" description="Basic and acidic residues" evidence="2">
    <location>
        <begin position="759"/>
        <end position="771"/>
    </location>
</feature>
<feature type="compositionally biased region" description="Low complexity" evidence="2">
    <location>
        <begin position="646"/>
        <end position="677"/>
    </location>
</feature>
<evidence type="ECO:0000256" key="1">
    <source>
        <dbReference type="SAM" id="Coils"/>
    </source>
</evidence>
<dbReference type="InterPro" id="IPR019343">
    <property type="entry name" value="PPP1R21_N"/>
</dbReference>
<keyword evidence="5" id="KW-1185">Reference proteome</keyword>
<feature type="region of interest" description="Disordered" evidence="2">
    <location>
        <begin position="575"/>
        <end position="799"/>
    </location>
</feature>
<evidence type="ECO:0000256" key="2">
    <source>
        <dbReference type="SAM" id="MobiDB-lite"/>
    </source>
</evidence>
<feature type="domain" description="Protein phosphatase 1 regulatory subunit 21 N-terminal" evidence="3">
    <location>
        <begin position="10"/>
        <end position="101"/>
    </location>
</feature>
<organism evidence="4 5">
    <name type="scientific">Neocallimastix californiae</name>
    <dbReference type="NCBI Taxonomy" id="1754190"/>
    <lineage>
        <taxon>Eukaryota</taxon>
        <taxon>Fungi</taxon>
        <taxon>Fungi incertae sedis</taxon>
        <taxon>Chytridiomycota</taxon>
        <taxon>Chytridiomycota incertae sedis</taxon>
        <taxon>Neocallimastigomycetes</taxon>
        <taxon>Neocallimastigales</taxon>
        <taxon>Neocallimastigaceae</taxon>
        <taxon>Neocallimastix</taxon>
    </lineage>
</organism>
<feature type="compositionally biased region" description="Low complexity" evidence="2">
    <location>
        <begin position="542"/>
        <end position="551"/>
    </location>
</feature>
<feature type="compositionally biased region" description="Low complexity" evidence="2">
    <location>
        <begin position="690"/>
        <end position="758"/>
    </location>
</feature>
<evidence type="ECO:0000259" key="3">
    <source>
        <dbReference type="SMART" id="SM01254"/>
    </source>
</evidence>
<sequence>MESLHAQKYQKLINEYTKTKAQLTIVKNALLEEQELTTQLKNENKMLILEAKKTEQQNELLFSHNQRLSKRIEILQNDSKNNNKKIKNTQYETIEVMSQELERKVLENADLYEECQNLKQEKEALENNLIAIIKQNNTLKESVSFEQLQIEHLIDEQNKTNEKVKTDEDFEQISEYKIMKSNLIMSLTHNLMIQKWFSSEKKKNWSFSSFHKESQKYLTKLLILLNNLYSKICNEIDLEKTNPIYLEYQEFDKTISINHQQENFTKANFYQFNTLSIIYTKTCQFINENITDFPKKEFEKICNSMKEFLDILIDTMEYEEKYKKDSKWRIISMSVIVLSSLFKELYDLYKIKNSYSEIIDIQKNIAKYALLMVEPSCSDFSSQKLSSLYTTSLSEVDKLINDNNITVEKNDILQKKLDEANEIIKAIPPPKEYREMETSTDDLLPKLVNKQVQVERLITFKDSETQTNEKLVLESLIRSPLESHINYLNKKLQTADSTVERLYNRYLNQQKIINQYKEELEQKESELKNIQQQLQDQLSKPTTPITTTVSTRNDTNQNNIEEASLLKEAVCQDSTNINKNDNNNIVDNNNYEDNSIKNSKRDNSDNTLNQNESKNDQENNVDNVEKSQESTSNSNDLSNKSKEESSNINNNEDSNNNPNDNSNNESSNNNSDNSIENTVDNTEELKDDVSNSNNLSNNLERETNSNISNNNENLNNNSNDDNNNENSNNNSNDINNNENSNSNSNDDNNNENSNNNENIVEKEKEKEKEVTNDQNQSQEQTEENKIEQENTDTMNEENK</sequence>